<feature type="domain" description="3-hydroxyacyl-CoA dehydrogenase NAD binding" evidence="5">
    <location>
        <begin position="8"/>
        <end position="187"/>
    </location>
</feature>
<gene>
    <name evidence="6" type="ORF">SAMN02745168_2681</name>
</gene>
<dbReference type="SUPFAM" id="SSF51735">
    <property type="entry name" value="NAD(P)-binding Rossmann-fold domains"/>
    <property type="match status" value="1"/>
</dbReference>
<dbReference type="InterPro" id="IPR013328">
    <property type="entry name" value="6PGD_dom2"/>
</dbReference>
<dbReference type="Proteomes" id="UP000192790">
    <property type="component" value="Unassembled WGS sequence"/>
</dbReference>
<dbReference type="Gene3D" id="1.10.1040.10">
    <property type="entry name" value="N-(1-d-carboxylethyl)-l-norvaline Dehydrogenase, domain 2"/>
    <property type="match status" value="1"/>
</dbReference>
<dbReference type="Pfam" id="PF02737">
    <property type="entry name" value="3HCDH_N"/>
    <property type="match status" value="1"/>
</dbReference>
<keyword evidence="3" id="KW-0560">Oxidoreductase</keyword>
<evidence type="ECO:0000256" key="3">
    <source>
        <dbReference type="ARBA" id="ARBA00023002"/>
    </source>
</evidence>
<evidence type="ECO:0000256" key="1">
    <source>
        <dbReference type="ARBA" id="ARBA00005086"/>
    </source>
</evidence>
<dbReference type="PANTHER" id="PTHR48075">
    <property type="entry name" value="3-HYDROXYACYL-COA DEHYDROGENASE FAMILY PROTEIN"/>
    <property type="match status" value="1"/>
</dbReference>
<dbReference type="GO" id="GO:0006631">
    <property type="term" value="P:fatty acid metabolic process"/>
    <property type="evidence" value="ECO:0007669"/>
    <property type="project" value="InterPro"/>
</dbReference>
<organism evidence="6 7">
    <name type="scientific">Papillibacter cinnamivorans DSM 12816</name>
    <dbReference type="NCBI Taxonomy" id="1122930"/>
    <lineage>
        <taxon>Bacteria</taxon>
        <taxon>Bacillati</taxon>
        <taxon>Bacillota</taxon>
        <taxon>Clostridia</taxon>
        <taxon>Eubacteriales</taxon>
        <taxon>Oscillospiraceae</taxon>
        <taxon>Papillibacter</taxon>
    </lineage>
</organism>
<dbReference type="EMBL" id="FWXW01000008">
    <property type="protein sequence ID" value="SMC81951.1"/>
    <property type="molecule type" value="Genomic_DNA"/>
</dbReference>
<dbReference type="InterPro" id="IPR008927">
    <property type="entry name" value="6-PGluconate_DH-like_C_sf"/>
</dbReference>
<dbReference type="SUPFAM" id="SSF48179">
    <property type="entry name" value="6-phosphogluconate dehydrogenase C-terminal domain-like"/>
    <property type="match status" value="1"/>
</dbReference>
<evidence type="ECO:0000256" key="2">
    <source>
        <dbReference type="ARBA" id="ARBA00009463"/>
    </source>
</evidence>
<proteinExistence type="inferred from homology"/>
<dbReference type="STRING" id="1122930.SAMN02745168_2681"/>
<comment type="similarity">
    <text evidence="2">Belongs to the 3-hydroxyacyl-CoA dehydrogenase family.</text>
</comment>
<evidence type="ECO:0000313" key="7">
    <source>
        <dbReference type="Proteomes" id="UP000192790"/>
    </source>
</evidence>
<dbReference type="RefSeq" id="WP_084235346.1">
    <property type="nucleotide sequence ID" value="NZ_FWXW01000008.1"/>
</dbReference>
<dbReference type="InterPro" id="IPR036291">
    <property type="entry name" value="NAD(P)-bd_dom_sf"/>
</dbReference>
<keyword evidence="7" id="KW-1185">Reference proteome</keyword>
<dbReference type="GO" id="GO:0016616">
    <property type="term" value="F:oxidoreductase activity, acting on the CH-OH group of donors, NAD or NADP as acceptor"/>
    <property type="evidence" value="ECO:0007669"/>
    <property type="project" value="InterPro"/>
</dbReference>
<sequence length="322" mass="35921">MDAEKIRKVACIGSGLIGASWATYFILKGLEVNLYDVKEEFLASGNARIDKNLDFFEEKGIIHSDERKEISSRLSLTPVIGDAVRDAQFIQESGPERYEIKRQILSEVEKDAPAEAIFASSTSGLLITEIAKEARHPERCLGAHPYNPPHLIPLVEMTKGEKTSPEALQCAYGFYKGIGKEPVILQKEALGFISNRLQSVLYREMVDLVLRGVCSVEDADKALLYGPGLRYGIMGPNLIFQLGGGNQGIRGMINNLVAPSNAMWLPDMAKWEKIPDEWADIAQAGVDEEMKNRSPEQGRTNEEIIRFRDEMLVQLLKLHGKF</sequence>
<dbReference type="PANTHER" id="PTHR48075:SF5">
    <property type="entry name" value="3-HYDROXYBUTYRYL-COA DEHYDROGENASE"/>
    <property type="match status" value="1"/>
</dbReference>
<dbReference type="Pfam" id="PF00725">
    <property type="entry name" value="3HCDH"/>
    <property type="match status" value="1"/>
</dbReference>
<dbReference type="AlphaFoldDB" id="A0A1W2C9Z9"/>
<evidence type="ECO:0000313" key="6">
    <source>
        <dbReference type="EMBL" id="SMC81951.1"/>
    </source>
</evidence>
<accession>A0A1W2C9Z9</accession>
<reference evidence="6 7" key="1">
    <citation type="submission" date="2017-04" db="EMBL/GenBank/DDBJ databases">
        <authorList>
            <person name="Afonso C.L."/>
            <person name="Miller P.J."/>
            <person name="Scott M.A."/>
            <person name="Spackman E."/>
            <person name="Goraichik I."/>
            <person name="Dimitrov K.M."/>
            <person name="Suarez D.L."/>
            <person name="Swayne D.E."/>
        </authorList>
    </citation>
    <scope>NUCLEOTIDE SEQUENCE [LARGE SCALE GENOMIC DNA]</scope>
    <source>
        <strain evidence="6 7">DSM 12816</strain>
    </source>
</reference>
<evidence type="ECO:0000259" key="5">
    <source>
        <dbReference type="Pfam" id="PF02737"/>
    </source>
</evidence>
<evidence type="ECO:0000259" key="4">
    <source>
        <dbReference type="Pfam" id="PF00725"/>
    </source>
</evidence>
<name>A0A1W2C9Z9_9FIRM</name>
<feature type="domain" description="3-hydroxyacyl-CoA dehydrogenase C-terminal" evidence="4">
    <location>
        <begin position="191"/>
        <end position="274"/>
    </location>
</feature>
<comment type="pathway">
    <text evidence="1">Lipid metabolism; butanoate metabolism.</text>
</comment>
<dbReference type="GO" id="GO:0070403">
    <property type="term" value="F:NAD+ binding"/>
    <property type="evidence" value="ECO:0007669"/>
    <property type="project" value="InterPro"/>
</dbReference>
<dbReference type="InterPro" id="IPR006176">
    <property type="entry name" value="3-OHacyl-CoA_DH_NAD-bd"/>
</dbReference>
<dbReference type="OrthoDB" id="9771883at2"/>
<dbReference type="InterPro" id="IPR006108">
    <property type="entry name" value="3HC_DH_C"/>
</dbReference>
<protein>
    <submittedName>
        <fullName evidence="6">3-hydroxyacyl-CoA dehydrogenase</fullName>
    </submittedName>
</protein>
<dbReference type="Gene3D" id="3.40.50.720">
    <property type="entry name" value="NAD(P)-binding Rossmann-like Domain"/>
    <property type="match status" value="1"/>
</dbReference>